<dbReference type="AlphaFoldDB" id="A0ABD5E999"/>
<dbReference type="RefSeq" id="WP_254667435.1">
    <property type="nucleotide sequence ID" value="NZ_JAVRER010000033.1"/>
</dbReference>
<gene>
    <name evidence="3" type="ORF">RM574_20320</name>
</gene>
<name>A0ABD5E999_9ACTN</name>
<evidence type="ECO:0000256" key="1">
    <source>
        <dbReference type="SAM" id="MobiDB-lite"/>
    </source>
</evidence>
<feature type="domain" description="Transposase putative helix-turn-helix" evidence="2">
    <location>
        <begin position="1"/>
        <end position="40"/>
    </location>
</feature>
<dbReference type="InterPro" id="IPR021027">
    <property type="entry name" value="Transposase_put_HTH"/>
</dbReference>
<evidence type="ECO:0000313" key="4">
    <source>
        <dbReference type="Proteomes" id="UP001183607"/>
    </source>
</evidence>
<comment type="caution">
    <text evidence="3">The sequence shown here is derived from an EMBL/GenBank/DDBJ whole genome shotgun (WGS) entry which is preliminary data.</text>
</comment>
<protein>
    <submittedName>
        <fullName evidence="3">Helix-turn-helix domain-containing protein</fullName>
    </submittedName>
</protein>
<evidence type="ECO:0000259" key="2">
    <source>
        <dbReference type="Pfam" id="PF12323"/>
    </source>
</evidence>
<proteinExistence type="predicted"/>
<feature type="region of interest" description="Disordered" evidence="1">
    <location>
        <begin position="42"/>
        <end position="67"/>
    </location>
</feature>
<feature type="compositionally biased region" description="Basic residues" evidence="1">
    <location>
        <begin position="58"/>
        <end position="67"/>
    </location>
</feature>
<accession>A0ABD5E999</accession>
<organism evidence="3 4">
    <name type="scientific">Streptomyces evansiae</name>
    <dbReference type="NCBI Taxonomy" id="3075535"/>
    <lineage>
        <taxon>Bacteria</taxon>
        <taxon>Bacillati</taxon>
        <taxon>Actinomycetota</taxon>
        <taxon>Actinomycetes</taxon>
        <taxon>Kitasatosporales</taxon>
        <taxon>Streptomycetaceae</taxon>
        <taxon>Streptomyces</taxon>
    </lineage>
</organism>
<evidence type="ECO:0000313" key="3">
    <source>
        <dbReference type="EMBL" id="MDT0417830.1"/>
    </source>
</evidence>
<sequence>MGEILRAFRFPLAPTPAQEQRLVRWCGNSRLAFNYAVAAKRPPTRTGGLRSSRWSTRVSRRRRHASA</sequence>
<dbReference type="EMBL" id="JAVRER010000033">
    <property type="protein sequence ID" value="MDT0417830.1"/>
    <property type="molecule type" value="Genomic_DNA"/>
</dbReference>
<dbReference type="Proteomes" id="UP001183607">
    <property type="component" value="Unassembled WGS sequence"/>
</dbReference>
<reference evidence="4" key="1">
    <citation type="submission" date="2023-07" db="EMBL/GenBank/DDBJ databases">
        <title>30 novel species of actinomycetes from the DSMZ collection.</title>
        <authorList>
            <person name="Nouioui I."/>
        </authorList>
    </citation>
    <scope>NUCLEOTIDE SEQUENCE [LARGE SCALE GENOMIC DNA]</scope>
    <source>
        <strain evidence="4">DSM 41982</strain>
    </source>
</reference>
<dbReference type="Pfam" id="PF12323">
    <property type="entry name" value="HTH_OrfB_IS605"/>
    <property type="match status" value="1"/>
</dbReference>